<accession>A0A0A8Y259</accession>
<feature type="transmembrane region" description="Helical" evidence="1">
    <location>
        <begin position="26"/>
        <end position="45"/>
    </location>
</feature>
<name>A0A0A8Y259_ARUDO</name>
<reference evidence="2" key="1">
    <citation type="submission" date="2014-09" db="EMBL/GenBank/DDBJ databases">
        <authorList>
            <person name="Magalhaes I.L.F."/>
            <person name="Oliveira U."/>
            <person name="Santos F.R."/>
            <person name="Vidigal T.H.D.A."/>
            <person name="Brescovit A.D."/>
            <person name="Santos A.J."/>
        </authorList>
    </citation>
    <scope>NUCLEOTIDE SEQUENCE</scope>
    <source>
        <tissue evidence="2">Shoot tissue taken approximately 20 cm above the soil surface</tissue>
    </source>
</reference>
<evidence type="ECO:0000256" key="1">
    <source>
        <dbReference type="SAM" id="Phobius"/>
    </source>
</evidence>
<sequence length="49" mass="5914">MYICSWTENWEHMHAFLLEVGLPPTAFFLVIYFTVLWVSCMQAIFSRRK</sequence>
<dbReference type="AlphaFoldDB" id="A0A0A8Y259"/>
<reference evidence="2" key="2">
    <citation type="journal article" date="2015" name="Data Brief">
        <title>Shoot transcriptome of the giant reed, Arundo donax.</title>
        <authorList>
            <person name="Barrero R.A."/>
            <person name="Guerrero F.D."/>
            <person name="Moolhuijzen P."/>
            <person name="Goolsby J.A."/>
            <person name="Tidwell J."/>
            <person name="Bellgard S.E."/>
            <person name="Bellgard M.I."/>
        </authorList>
    </citation>
    <scope>NUCLEOTIDE SEQUENCE</scope>
    <source>
        <tissue evidence="2">Shoot tissue taken approximately 20 cm above the soil surface</tissue>
    </source>
</reference>
<keyword evidence="1" id="KW-0472">Membrane</keyword>
<keyword evidence="1" id="KW-1133">Transmembrane helix</keyword>
<evidence type="ECO:0000313" key="2">
    <source>
        <dbReference type="EMBL" id="JAD19285.1"/>
    </source>
</evidence>
<dbReference type="EMBL" id="GBRH01278610">
    <property type="protein sequence ID" value="JAD19285.1"/>
    <property type="molecule type" value="Transcribed_RNA"/>
</dbReference>
<proteinExistence type="predicted"/>
<protein>
    <submittedName>
        <fullName evidence="2">Uncharacterized protein</fullName>
    </submittedName>
</protein>
<organism evidence="2">
    <name type="scientific">Arundo donax</name>
    <name type="common">Giant reed</name>
    <name type="synonym">Donax arundinaceus</name>
    <dbReference type="NCBI Taxonomy" id="35708"/>
    <lineage>
        <taxon>Eukaryota</taxon>
        <taxon>Viridiplantae</taxon>
        <taxon>Streptophyta</taxon>
        <taxon>Embryophyta</taxon>
        <taxon>Tracheophyta</taxon>
        <taxon>Spermatophyta</taxon>
        <taxon>Magnoliopsida</taxon>
        <taxon>Liliopsida</taxon>
        <taxon>Poales</taxon>
        <taxon>Poaceae</taxon>
        <taxon>PACMAD clade</taxon>
        <taxon>Arundinoideae</taxon>
        <taxon>Arundineae</taxon>
        <taxon>Arundo</taxon>
    </lineage>
</organism>
<keyword evidence="1" id="KW-0812">Transmembrane</keyword>